<dbReference type="Pfam" id="PF00008">
    <property type="entry name" value="EGF"/>
    <property type="match status" value="2"/>
</dbReference>
<dbReference type="EC" id="3.4.21.6" evidence="9"/>
<dbReference type="EC" id="3.4.21.22" evidence="7"/>
<keyword evidence="13" id="KW-0964">Secreted</keyword>
<feature type="non-terminal residue" evidence="38">
    <location>
        <position position="1232"/>
    </location>
</feature>
<name>V8PHG1_OPHHA</name>
<dbReference type="PRINTS" id="PR00722">
    <property type="entry name" value="CHYMOTRYPSIN"/>
</dbReference>
<dbReference type="SMART" id="SM00020">
    <property type="entry name" value="Tryp_SPc"/>
    <property type="match status" value="3"/>
</dbReference>
<dbReference type="FunFam" id="2.10.25.10:FF:000259">
    <property type="entry name" value="Coagulation factor VII"/>
    <property type="match status" value="1"/>
</dbReference>
<evidence type="ECO:0000256" key="8">
    <source>
        <dbReference type="ARBA" id="ARBA00012069"/>
    </source>
</evidence>
<evidence type="ECO:0000256" key="11">
    <source>
        <dbReference type="ARBA" id="ARBA00019454"/>
    </source>
</evidence>
<comment type="caution">
    <text evidence="33">Lacks conserved residue(s) required for the propagation of feature annotation.</text>
</comment>
<dbReference type="PROSITE" id="PS00134">
    <property type="entry name" value="TRYPSIN_HIS"/>
    <property type="match status" value="2"/>
</dbReference>
<dbReference type="InterPro" id="IPR001254">
    <property type="entry name" value="Trypsin_dom"/>
</dbReference>
<feature type="non-terminal residue" evidence="38">
    <location>
        <position position="1"/>
    </location>
</feature>
<comment type="catalytic activity">
    <reaction evidence="2">
        <text>Selective cleavage of Arg-|-Ile bond in factor X to form factor Xa.</text>
        <dbReference type="EC" id="3.4.21.21"/>
    </reaction>
</comment>
<keyword evidence="27" id="KW-0865">Zymogen</keyword>
<dbReference type="PRINTS" id="PR00001">
    <property type="entry name" value="GLABLOOD"/>
</dbReference>
<dbReference type="FunFam" id="2.10.25.10:FF:000480">
    <property type="entry name" value="Protein Z, vitamin K-dependent plasma glycoprotein"/>
    <property type="match status" value="1"/>
</dbReference>
<dbReference type="Pfam" id="PF00594">
    <property type="entry name" value="Gla"/>
    <property type="match status" value="3"/>
</dbReference>
<dbReference type="InterPro" id="IPR018097">
    <property type="entry name" value="EGF_Ca-bd_CS"/>
</dbReference>
<keyword evidence="26" id="KW-0094">Blood coagulation</keyword>
<accession>V8PHG1</accession>
<evidence type="ECO:0000256" key="25">
    <source>
        <dbReference type="ARBA" id="ARBA00022842"/>
    </source>
</evidence>
<comment type="function">
    <text evidence="4">Factor IX is a vitamin K-dependent plasma protein that participates in the intrinsic pathway of blood coagulation by converting factor X to its active form in the presence of Ca(2+) ions, phospholipids, and factor VIIIa.</text>
</comment>
<evidence type="ECO:0000256" key="3">
    <source>
        <dbReference type="ARBA" id="ARBA00001368"/>
    </source>
</evidence>
<organism evidence="38 39">
    <name type="scientific">Ophiophagus hannah</name>
    <name type="common">King cobra</name>
    <name type="synonym">Naja hannah</name>
    <dbReference type="NCBI Taxonomy" id="8665"/>
    <lineage>
        <taxon>Eukaryota</taxon>
        <taxon>Metazoa</taxon>
        <taxon>Chordata</taxon>
        <taxon>Craniata</taxon>
        <taxon>Vertebrata</taxon>
        <taxon>Euteleostomi</taxon>
        <taxon>Lepidosauria</taxon>
        <taxon>Squamata</taxon>
        <taxon>Bifurcata</taxon>
        <taxon>Unidentata</taxon>
        <taxon>Episquamata</taxon>
        <taxon>Toxicofera</taxon>
        <taxon>Serpentes</taxon>
        <taxon>Colubroidea</taxon>
        <taxon>Elapidae</taxon>
        <taxon>Elapinae</taxon>
        <taxon>Ophiophagus</taxon>
    </lineage>
</organism>
<keyword evidence="39" id="KW-1185">Reference proteome</keyword>
<dbReference type="CDD" id="cd00190">
    <property type="entry name" value="Tryp_SPc"/>
    <property type="match status" value="2"/>
</dbReference>
<evidence type="ECO:0000259" key="37">
    <source>
        <dbReference type="PROSITE" id="PS50998"/>
    </source>
</evidence>
<dbReference type="PROSITE" id="PS50240">
    <property type="entry name" value="TRYPSIN_DOM"/>
    <property type="match status" value="3"/>
</dbReference>
<evidence type="ECO:0000259" key="36">
    <source>
        <dbReference type="PROSITE" id="PS50240"/>
    </source>
</evidence>
<sequence length="1232" mass="138992">LLQKLKASHNRNRKEILKHQEASNILQRTRRANYFLEELKAGSIERECLEEKCSWEEAREIFQDDLRTKEFWAVYTDPDQCDSNPCQNGGTCIDRHQDYFCICPPEHEGRNCEIRPESKLKCFFKNGNCEQFCVDSPTTLRQCSCAEGYRLASDQVSCIAEVDYPCGKIPVLAKRPNQQGRIIGGYDCPPGECPWQALITENGNEKCGGVLVAPSWIISAAHCFSRVHRQNLRIRLGEYHINHRDEGEQERRVDELIIHEKYSFKTLDNDIALLRLSAPVNFSEYVVPICLPPPRFAADILNYVEFSTVSGWGRLLEGGATSALLMRVEIPKIHKKECFLHTKFNITDNMFCAGYLDGSKDSCEGDSGGPHVTEYKNTWYLTGIVSWGKGCAAIGTYGIYTKVIKYHRWLNSTMAPQLLLCLILTFLWSLPEAESNVFLKSQVANRFLQRTKRANSLFEEFKSGNIERECIEERCSKEEAREAFEDNEKTEAFWNDYIDGNQCSSNPCHYGGTCKDGIGNYTCTCLAGYQGKNCDYLIYKSCRVDNGNCWHFCKPVQNEVQCSCAETYLLGDDGHSCVAGGDFSCGRNIKARNKREANLPDFQTVFSDSYDAIDENDFAETPTNSSSLFSTVQSQNATLLRKSDNPGPETRVVNGTDCKLGECPWQALLINDQGDGFCGGTILSPIYVLTAAHCINQTKHITVVVGEIDISGKKNGRLLAVDKIYVHQKFVPATYDYDIAIIQLKAPIQFSENVIPACLPTADFANQVLMKQNFGIVSGFGRTRERGRTSNTLKVVSLPYVDRHICKLSSNFPITENMFCAGYNTLPQDACQGDSGGPHITAYRDTHFITGIISWGEGCAQTGKYGVYTKVSKFIPWIKRIMRQKLPRTETSTVFLETEDANQVLTRSRRGAFMFLEEIFQGDLERECLEERCTYEEAREAFENTEETVSKNECRHEIHTGCQQFCYPEFNFYRCSCAQGYQLGEDDKSCIAQDECACGKFQEPLSCPLHPADREFPWQVLLLNSEGKWICGGVLLKTNFVLTTAECAVLSPVGVVVGSNQLQGLNQVIPVKASNIYLRYDNTTGENNLALLELSSQIDCDRNHLPICIPEKDFAEHVLISQMEGSLTGWNANRSYLTPSLVQRPISYLSENDCKQILNRKLITREFCGHSQVQAKEMLGGGSFIAVPYKGTWFLTGVLEPWATETVNWKTFIFTKTSRYMINVHSLQENSF</sequence>
<dbReference type="FunFam" id="2.10.25.10:FF:000420">
    <property type="entry name" value="Coagulation factor VII"/>
    <property type="match status" value="1"/>
</dbReference>
<dbReference type="InterPro" id="IPR035972">
    <property type="entry name" value="GLA-like_dom_SF"/>
</dbReference>
<dbReference type="PROSITE" id="PS50026">
    <property type="entry name" value="EGF_3"/>
    <property type="match status" value="2"/>
</dbReference>
<evidence type="ECO:0000256" key="1">
    <source>
        <dbReference type="ARBA" id="ARBA00001239"/>
    </source>
</evidence>
<dbReference type="GO" id="GO:0044469">
    <property type="term" value="P:venom-mediated blood coagulation"/>
    <property type="evidence" value="ECO:0007669"/>
    <property type="project" value="UniProtKB-ARBA"/>
</dbReference>
<dbReference type="AlphaFoldDB" id="V8PHG1"/>
<dbReference type="InterPro" id="IPR001881">
    <property type="entry name" value="EGF-like_Ca-bd_dom"/>
</dbReference>
<evidence type="ECO:0000256" key="32">
    <source>
        <dbReference type="ARBA" id="ARBA00056668"/>
    </source>
</evidence>
<gene>
    <name evidence="38" type="primary">F10</name>
    <name evidence="38" type="ORF">L345_00768</name>
</gene>
<evidence type="ECO:0000256" key="15">
    <source>
        <dbReference type="ARBA" id="ARBA00022553"/>
    </source>
</evidence>
<evidence type="ECO:0000256" key="2">
    <source>
        <dbReference type="ARBA" id="ARBA00001355"/>
    </source>
</evidence>
<keyword evidence="19" id="KW-0479">Metal-binding</keyword>
<feature type="domain" description="Peptidase S1" evidence="36">
    <location>
        <begin position="652"/>
        <end position="883"/>
    </location>
</feature>
<evidence type="ECO:0000256" key="20">
    <source>
        <dbReference type="ARBA" id="ARBA00022729"/>
    </source>
</evidence>
<reference evidence="38 39" key="1">
    <citation type="journal article" date="2013" name="Proc. Natl. Acad. Sci. U.S.A.">
        <title>The king cobra genome reveals dynamic gene evolution and adaptation in the snake venom system.</title>
        <authorList>
            <person name="Vonk F.J."/>
            <person name="Casewell N.R."/>
            <person name="Henkel C.V."/>
            <person name="Heimberg A.M."/>
            <person name="Jansen H.J."/>
            <person name="McCleary R.J."/>
            <person name="Kerkkamp H.M."/>
            <person name="Vos R.A."/>
            <person name="Guerreiro I."/>
            <person name="Calvete J.J."/>
            <person name="Wuster W."/>
            <person name="Woods A.E."/>
            <person name="Logan J.M."/>
            <person name="Harrison R.A."/>
            <person name="Castoe T.A."/>
            <person name="de Koning A.P."/>
            <person name="Pollock D.D."/>
            <person name="Yandell M."/>
            <person name="Calderon D."/>
            <person name="Renjifo C."/>
            <person name="Currier R.B."/>
            <person name="Salgado D."/>
            <person name="Pla D."/>
            <person name="Sanz L."/>
            <person name="Hyder A.S."/>
            <person name="Ribeiro J.M."/>
            <person name="Arntzen J.W."/>
            <person name="van den Thillart G.E."/>
            <person name="Boetzer M."/>
            <person name="Pirovano W."/>
            <person name="Dirks R.P."/>
            <person name="Spaink H.P."/>
            <person name="Duboule D."/>
            <person name="McGlinn E."/>
            <person name="Kini R.M."/>
            <person name="Richardson M.K."/>
        </authorList>
    </citation>
    <scope>NUCLEOTIDE SEQUENCE</scope>
    <source>
        <tissue evidence="38">Blood</tissue>
    </source>
</reference>
<dbReference type="InterPro" id="IPR018114">
    <property type="entry name" value="TRYPSIN_HIS"/>
</dbReference>
<feature type="domain" description="EGF-like" evidence="35">
    <location>
        <begin position="77"/>
        <end position="113"/>
    </location>
</feature>
<evidence type="ECO:0000256" key="18">
    <source>
        <dbReference type="ARBA" id="ARBA00022696"/>
    </source>
</evidence>
<feature type="domain" description="Peptidase S1" evidence="36">
    <location>
        <begin position="1015"/>
        <end position="1232"/>
    </location>
</feature>
<evidence type="ECO:0000256" key="30">
    <source>
        <dbReference type="ARBA" id="ARBA00030307"/>
    </source>
</evidence>
<dbReference type="Gene3D" id="4.10.740.10">
    <property type="entry name" value="Coagulation Factor IX"/>
    <property type="match status" value="3"/>
</dbReference>
<evidence type="ECO:0000256" key="27">
    <source>
        <dbReference type="ARBA" id="ARBA00023145"/>
    </source>
</evidence>
<evidence type="ECO:0000256" key="6">
    <source>
        <dbReference type="ARBA" id="ARBA00009228"/>
    </source>
</evidence>
<dbReference type="PROSITE" id="PS01187">
    <property type="entry name" value="EGF_CA"/>
    <property type="match status" value="2"/>
</dbReference>
<evidence type="ECO:0000256" key="19">
    <source>
        <dbReference type="ARBA" id="ARBA00022723"/>
    </source>
</evidence>
<keyword evidence="29" id="KW-0325">Glycoprotein</keyword>
<evidence type="ECO:0000313" key="38">
    <source>
        <dbReference type="EMBL" id="ETE73401.1"/>
    </source>
</evidence>
<dbReference type="GO" id="GO:0005615">
    <property type="term" value="C:extracellular space"/>
    <property type="evidence" value="ECO:0007669"/>
    <property type="project" value="TreeGrafter"/>
</dbReference>
<comment type="function">
    <text evidence="32">Initiates the extrinsic pathway of blood coagulation. Serine protease that circulates in the blood in a zymogen form. Factor VII is converted to factor VIIa by factor Xa, factor XIIa, factor IXa, or thrombin by minor proteolysis. In the presence of tissue factor and calcium ions, factor VIIa then converts factor X to factor Xa by limited proteolysis. Factor VIIa also converts factor IX to factor IXa in the presence of tissue factor and calcium.</text>
</comment>
<comment type="similarity">
    <text evidence="6">Belongs to the peptidase S1 family. Snake venom subfamily.</text>
</comment>
<dbReference type="InterPro" id="IPR009003">
    <property type="entry name" value="Peptidase_S1_PA"/>
</dbReference>
<protein>
    <recommendedName>
        <fullName evidence="11">Coagulation factor IX</fullName>
        <ecNumber evidence="8">3.4.21.21</ecNumber>
        <ecNumber evidence="7">3.4.21.22</ecNumber>
        <ecNumber evidence="9">3.4.21.6</ecNumber>
    </recommendedName>
    <alternativeName>
        <fullName evidence="31">Christmas factor</fullName>
    </alternativeName>
    <alternativeName>
        <fullName evidence="10">Coagulation factor VII</fullName>
    </alternativeName>
    <alternativeName>
        <fullName evidence="30">Serum prothrombin conversion accelerator</fullName>
    </alternativeName>
</protein>
<dbReference type="PROSITE" id="PS00011">
    <property type="entry name" value="GLA_1"/>
    <property type="match status" value="2"/>
</dbReference>
<dbReference type="GO" id="GO:0004252">
    <property type="term" value="F:serine-type endopeptidase activity"/>
    <property type="evidence" value="ECO:0007669"/>
    <property type="project" value="UniProtKB-EC"/>
</dbReference>
<dbReference type="Proteomes" id="UP000018936">
    <property type="component" value="Unassembled WGS sequence"/>
</dbReference>
<evidence type="ECO:0000256" key="4">
    <source>
        <dbReference type="ARBA" id="ARBA00002741"/>
    </source>
</evidence>
<dbReference type="EMBL" id="AZIM01000099">
    <property type="protein sequence ID" value="ETE73401.1"/>
    <property type="molecule type" value="Genomic_DNA"/>
</dbReference>
<evidence type="ECO:0000256" key="7">
    <source>
        <dbReference type="ARBA" id="ARBA00012066"/>
    </source>
</evidence>
<dbReference type="SMART" id="SM00181">
    <property type="entry name" value="EGF"/>
    <property type="match status" value="5"/>
</dbReference>
<dbReference type="Gene3D" id="2.10.25.10">
    <property type="entry name" value="Laminin"/>
    <property type="match status" value="5"/>
</dbReference>
<evidence type="ECO:0000256" key="12">
    <source>
        <dbReference type="ARBA" id="ARBA00022479"/>
    </source>
</evidence>
<keyword evidence="14 33" id="KW-0245">EGF-like domain</keyword>
<feature type="disulfide bond" evidence="33">
    <location>
        <begin position="525"/>
        <end position="534"/>
    </location>
</feature>
<evidence type="ECO:0000256" key="23">
    <source>
        <dbReference type="ARBA" id="ARBA00022825"/>
    </source>
</evidence>
<feature type="domain" description="Gla" evidence="37">
    <location>
        <begin position="453"/>
        <end position="499"/>
    </location>
</feature>
<feature type="disulfide bond" evidence="33">
    <location>
        <begin position="103"/>
        <end position="112"/>
    </location>
</feature>
<evidence type="ECO:0000256" key="34">
    <source>
        <dbReference type="RuleBase" id="RU363034"/>
    </source>
</evidence>
<dbReference type="PROSITE" id="PS00135">
    <property type="entry name" value="TRYPSIN_SER"/>
    <property type="match status" value="2"/>
</dbReference>
<evidence type="ECO:0000256" key="28">
    <source>
        <dbReference type="ARBA" id="ARBA00023157"/>
    </source>
</evidence>
<dbReference type="CDD" id="cd00054">
    <property type="entry name" value="EGF_CA"/>
    <property type="match status" value="2"/>
</dbReference>
<dbReference type="InterPro" id="IPR043504">
    <property type="entry name" value="Peptidase_S1_PA_chymotrypsin"/>
</dbReference>
<evidence type="ECO:0000256" key="17">
    <source>
        <dbReference type="ARBA" id="ARBA00022685"/>
    </source>
</evidence>
<dbReference type="Pfam" id="PF00089">
    <property type="entry name" value="Trypsin"/>
    <property type="match status" value="3"/>
</dbReference>
<evidence type="ECO:0000259" key="35">
    <source>
        <dbReference type="PROSITE" id="PS50026"/>
    </source>
</evidence>
<dbReference type="SUPFAM" id="SSF57630">
    <property type="entry name" value="GLA-domain"/>
    <property type="match status" value="3"/>
</dbReference>
<evidence type="ECO:0000256" key="33">
    <source>
        <dbReference type="PROSITE-ProRule" id="PRU00076"/>
    </source>
</evidence>
<evidence type="ECO:0000256" key="13">
    <source>
        <dbReference type="ARBA" id="ARBA00022525"/>
    </source>
</evidence>
<dbReference type="FunFam" id="2.10.25.10:FF:000162">
    <property type="entry name" value="Coagulation factor X (Predicted)"/>
    <property type="match status" value="1"/>
</dbReference>
<evidence type="ECO:0000256" key="22">
    <source>
        <dbReference type="ARBA" id="ARBA00022801"/>
    </source>
</evidence>
<comment type="catalytic activity">
    <reaction evidence="1">
        <text>Selective cleavage of Arg-|-Thr and then Arg-|-Ile bonds in prothrombin to form thrombin.</text>
        <dbReference type="EC" id="3.4.21.6"/>
    </reaction>
</comment>
<evidence type="ECO:0000256" key="24">
    <source>
        <dbReference type="ARBA" id="ARBA00022837"/>
    </source>
</evidence>
<dbReference type="GO" id="GO:0006508">
    <property type="term" value="P:proteolysis"/>
    <property type="evidence" value="ECO:0007669"/>
    <property type="project" value="UniProtKB-KW"/>
</dbReference>
<evidence type="ECO:0000256" key="26">
    <source>
        <dbReference type="ARBA" id="ARBA00023084"/>
    </source>
</evidence>
<keyword evidence="16 34" id="KW-0645">Protease</keyword>
<dbReference type="PANTHER" id="PTHR24278:SF28">
    <property type="entry name" value="COAGULATION FACTOR X"/>
    <property type="match status" value="1"/>
</dbReference>
<keyword evidence="28 33" id="KW-1015">Disulfide bond</keyword>
<keyword evidence="25" id="KW-0460">Magnesium</keyword>
<feature type="domain" description="Gla" evidence="37">
    <location>
        <begin position="31"/>
        <end position="77"/>
    </location>
</feature>
<dbReference type="FunFam" id="2.10.25.10:FF:000513">
    <property type="entry name" value="Coagulation factor VII"/>
    <property type="match status" value="1"/>
</dbReference>
<dbReference type="FunFam" id="4.10.740.10:FF:000001">
    <property type="entry name" value="vitamin K-dependent protein S"/>
    <property type="match status" value="3"/>
</dbReference>
<dbReference type="Pfam" id="PF14670">
    <property type="entry name" value="FXa_inhibition"/>
    <property type="match status" value="2"/>
</dbReference>
<evidence type="ECO:0000256" key="5">
    <source>
        <dbReference type="ARBA" id="ARBA00004613"/>
    </source>
</evidence>
<feature type="domain" description="Gla" evidence="37">
    <location>
        <begin position="911"/>
        <end position="961"/>
    </location>
</feature>
<evidence type="ECO:0000256" key="21">
    <source>
        <dbReference type="ARBA" id="ARBA00022737"/>
    </source>
</evidence>
<evidence type="ECO:0000256" key="10">
    <source>
        <dbReference type="ARBA" id="ARBA00015530"/>
    </source>
</evidence>
<dbReference type="PANTHER" id="PTHR24278">
    <property type="entry name" value="COAGULATION FACTOR"/>
    <property type="match status" value="1"/>
</dbReference>
<dbReference type="InterPro" id="IPR000152">
    <property type="entry name" value="EGF-type_Asp/Asn_hydroxyl_site"/>
</dbReference>
<proteinExistence type="inferred from homology"/>
<evidence type="ECO:0000256" key="9">
    <source>
        <dbReference type="ARBA" id="ARBA00012181"/>
    </source>
</evidence>
<keyword evidence="12" id="KW-0301">Gamma-carboxyglutamic acid</keyword>
<dbReference type="InterPro" id="IPR017857">
    <property type="entry name" value="Coagulation_fac-like_Gla_dom"/>
</dbReference>
<keyword evidence="23 34" id="KW-0720">Serine protease</keyword>
<dbReference type="FunFam" id="2.40.10.10:FF:000013">
    <property type="entry name" value="Coagulation factor X"/>
    <property type="match status" value="2"/>
</dbReference>
<keyword evidence="24" id="KW-0106">Calcium</keyword>
<keyword evidence="22 34" id="KW-0378">Hydrolase</keyword>
<dbReference type="GO" id="GO:0007596">
    <property type="term" value="P:blood coagulation"/>
    <property type="evidence" value="ECO:0007669"/>
    <property type="project" value="UniProtKB-KW"/>
</dbReference>
<dbReference type="Gene3D" id="2.40.10.10">
    <property type="entry name" value="Trypsin-like serine proteases"/>
    <property type="match status" value="6"/>
</dbReference>
<dbReference type="PROSITE" id="PS00010">
    <property type="entry name" value="ASX_HYDROXYL"/>
    <property type="match status" value="2"/>
</dbReference>
<feature type="domain" description="EGF-like" evidence="35">
    <location>
        <begin position="499"/>
        <end position="535"/>
    </location>
</feature>
<dbReference type="GO" id="GO:0005509">
    <property type="term" value="F:calcium ion binding"/>
    <property type="evidence" value="ECO:0007669"/>
    <property type="project" value="InterPro"/>
</dbReference>
<evidence type="ECO:0000256" key="29">
    <source>
        <dbReference type="ARBA" id="ARBA00023180"/>
    </source>
</evidence>
<feature type="domain" description="Peptidase S1" evidence="36">
    <location>
        <begin position="182"/>
        <end position="415"/>
    </location>
</feature>
<dbReference type="EC" id="3.4.21.21" evidence="8"/>
<dbReference type="OrthoDB" id="6380398at2759"/>
<keyword evidence="20" id="KW-0732">Signal</keyword>
<keyword evidence="17" id="KW-0165">Cleavage on pair of basic residues</keyword>
<dbReference type="InterPro" id="IPR000294">
    <property type="entry name" value="GLA_domain"/>
</dbReference>
<dbReference type="InterPro" id="IPR033116">
    <property type="entry name" value="TRYPSIN_SER"/>
</dbReference>
<dbReference type="SMART" id="SM00069">
    <property type="entry name" value="GLA"/>
    <property type="match status" value="3"/>
</dbReference>
<dbReference type="PROSITE" id="PS00022">
    <property type="entry name" value="EGF_1"/>
    <property type="match status" value="2"/>
</dbReference>
<comment type="catalytic activity">
    <reaction evidence="3">
        <text>Selective cleavage of Arg-|-Ile bond in factor X to form factor Xa.</text>
        <dbReference type="EC" id="3.4.21.22"/>
    </reaction>
</comment>
<comment type="subcellular location">
    <subcellularLocation>
        <location evidence="5">Secreted</location>
    </subcellularLocation>
</comment>
<keyword evidence="15" id="KW-0597">Phosphoprotein</keyword>
<evidence type="ECO:0000256" key="14">
    <source>
        <dbReference type="ARBA" id="ARBA00022536"/>
    </source>
</evidence>
<dbReference type="PROSITE" id="PS50998">
    <property type="entry name" value="GLA_2"/>
    <property type="match status" value="3"/>
</dbReference>
<dbReference type="PROSITE" id="PS01186">
    <property type="entry name" value="EGF_2"/>
    <property type="match status" value="1"/>
</dbReference>
<evidence type="ECO:0000313" key="39">
    <source>
        <dbReference type="Proteomes" id="UP000018936"/>
    </source>
</evidence>
<keyword evidence="18" id="KW-0356">Hemostasis</keyword>
<dbReference type="SUPFAM" id="SSF50494">
    <property type="entry name" value="Trypsin-like serine proteases"/>
    <property type="match status" value="3"/>
</dbReference>
<evidence type="ECO:0000256" key="31">
    <source>
        <dbReference type="ARBA" id="ARBA00031357"/>
    </source>
</evidence>
<evidence type="ECO:0000256" key="16">
    <source>
        <dbReference type="ARBA" id="ARBA00022670"/>
    </source>
</evidence>
<dbReference type="SMART" id="SM00179">
    <property type="entry name" value="EGF_CA"/>
    <property type="match status" value="3"/>
</dbReference>
<dbReference type="InterPro" id="IPR050442">
    <property type="entry name" value="Peptidase_S1_coag_factors"/>
</dbReference>
<keyword evidence="21" id="KW-0677">Repeat</keyword>
<comment type="caution">
    <text evidence="38">The sequence shown here is derived from an EMBL/GenBank/DDBJ whole genome shotgun (WGS) entry which is preliminary data.</text>
</comment>
<dbReference type="InterPro" id="IPR000742">
    <property type="entry name" value="EGF"/>
</dbReference>
<dbReference type="InterPro" id="IPR001314">
    <property type="entry name" value="Peptidase_S1A"/>
</dbReference>
<dbReference type="SUPFAM" id="SSF57196">
    <property type="entry name" value="EGF/Laminin"/>
    <property type="match status" value="2"/>
</dbReference>